<accession>A0A927IFI6</accession>
<dbReference type="SMART" id="SM00822">
    <property type="entry name" value="PKS_KR"/>
    <property type="match status" value="1"/>
</dbReference>
<dbReference type="InterPro" id="IPR050091">
    <property type="entry name" value="PKS_NRPS_Biosynth_Enz"/>
</dbReference>
<name>A0A927IFI6_9ACTN</name>
<dbReference type="PROSITE" id="PS50075">
    <property type="entry name" value="CARRIER"/>
    <property type="match status" value="1"/>
</dbReference>
<dbReference type="AlphaFoldDB" id="A0A927IFI6"/>
<dbReference type="EMBL" id="JACXYU010000026">
    <property type="protein sequence ID" value="MBD3934965.1"/>
    <property type="molecule type" value="Genomic_DNA"/>
</dbReference>
<dbReference type="InterPro" id="IPR042104">
    <property type="entry name" value="PKS_dehydratase_sf"/>
</dbReference>
<evidence type="ECO:0000259" key="8">
    <source>
        <dbReference type="PROSITE" id="PS52019"/>
    </source>
</evidence>
<dbReference type="SMART" id="SM00826">
    <property type="entry name" value="PKS_DH"/>
    <property type="match status" value="1"/>
</dbReference>
<sequence length="936" mass="98318">THYWASDGGHASLRTVGLAAAEHPLLVTSTTLPDRSTLHTGTIGAQRAPWLTDHAVWDVPLAPGTAFLELALHAGLHAGTPHVEELTLHAPLPLRPARTLHLRTTAPSPTGQRTFTVHTSVDHDTWTHHATATLAPEPTSAIEAPVWSADADTSALTPVDGWYERLAEAGFQYGPAFRGLRAHGRRDGELVAEVRLPDGPRTDARRFGVHPALLDAALHACLLEGSDGVRLPFVWSGVTLHATGAEVLRVRLTPIGPDTVSMTGCDETGRPVISVASLTLRPVTAEQFRATMRLRTHGPLYTVGWRPLGVAEGERSGLEPVVVGRAVPGLPRPTHSDLADLLAAPEGVTSGDATEPTTVVLPCVGSADAGVAAAHTALARALEALTTWLAQERFSAWRLVLLTRGAVAVRDGEGIDDLGWAPLWGLVRSAQSEHPGRIVLADVDEAPESFRALTVALDRSAVEPQLAVRRGEVYAARLAETRQVEPSAGPEAGDGEQEGEEPGAGSGFDGHGTVLITGGTGLLGALTARHLVEHHGVRRLLLLSRRGPEAPGADVLRKELVAAGAEVVIVACDVSRRAELRRALDHVPHGHPLRAVVHTAGTLDDGTLETLTPDRVAAVLRPKADAAWHLHELTREHEVKAFVLFSSAAGVLGQAGQGSYSAANAWLDALAHLRRAEGLPALSLAWGLWAESGGMTGHLTTSDLSRLRRTGLAPMPTEEGLALFDAALRTAAARTAPAVLVPARWDLAAVRAGTEVPALLSGLVRPAPRTVAPGASDGTGTGGSGLYERLRSASETDRSRALLELVRRTVAAVLGHAEGQQVDPDRGFLELGLDSLTALELRNRLGAEAGLRLPATLIFNHPTPTAVAGRLESLLFPAGDTASPPPEAVPGTDRVATPNPADAGHEPPDSPDGGDVADAIDAMDLDDLVRAALRDD</sequence>
<dbReference type="SMART" id="SM01294">
    <property type="entry name" value="PKS_PP_betabranch"/>
    <property type="match status" value="1"/>
</dbReference>
<evidence type="ECO:0000256" key="5">
    <source>
        <dbReference type="PROSITE-ProRule" id="PRU01363"/>
    </source>
</evidence>
<feature type="active site" description="Proton donor; for dehydratase activity" evidence="5">
    <location>
        <position position="215"/>
    </location>
</feature>
<feature type="region of interest" description="C-terminal hotdog fold" evidence="5">
    <location>
        <begin position="154"/>
        <end position="289"/>
    </location>
</feature>
<evidence type="ECO:0000256" key="1">
    <source>
        <dbReference type="ARBA" id="ARBA00022450"/>
    </source>
</evidence>
<keyword evidence="4" id="KW-0511">Multifunctional enzyme</keyword>
<evidence type="ECO:0000256" key="6">
    <source>
        <dbReference type="SAM" id="MobiDB-lite"/>
    </source>
</evidence>
<protein>
    <submittedName>
        <fullName evidence="9">SDR family NAD(P)-dependent oxidoreductase</fullName>
    </submittedName>
</protein>
<dbReference type="Gene3D" id="3.10.129.110">
    <property type="entry name" value="Polyketide synthase dehydratase"/>
    <property type="match status" value="1"/>
</dbReference>
<reference evidence="9" key="1">
    <citation type="submission" date="2020-09" db="EMBL/GenBank/DDBJ databases">
        <title>Secondary metabolite and genome analysis of marine Streptomyces chumphonensis KK1-2T.</title>
        <authorList>
            <person name="Phongsopitanun W."/>
            <person name="Kanchanasin P."/>
            <person name="Pittayakhajonwut P."/>
            <person name="Suwanborirux K."/>
            <person name="Tanasupawat S."/>
        </authorList>
    </citation>
    <scope>NUCLEOTIDE SEQUENCE</scope>
    <source>
        <strain evidence="9">KK1-2</strain>
    </source>
</reference>
<feature type="active site" description="Proton acceptor; for dehydratase activity" evidence="5">
    <location>
        <position position="54"/>
    </location>
</feature>
<dbReference type="InterPro" id="IPR006162">
    <property type="entry name" value="Ppantetheine_attach_site"/>
</dbReference>
<dbReference type="FunFam" id="1.10.1200.10:FF:000007">
    <property type="entry name" value="Probable polyketide synthase pks17"/>
    <property type="match status" value="1"/>
</dbReference>
<dbReference type="InterPro" id="IPR057326">
    <property type="entry name" value="KR_dom"/>
</dbReference>
<dbReference type="InterPro" id="IPR020807">
    <property type="entry name" value="PKS_DH"/>
</dbReference>
<dbReference type="GO" id="GO:0006633">
    <property type="term" value="P:fatty acid biosynthetic process"/>
    <property type="evidence" value="ECO:0007669"/>
    <property type="project" value="TreeGrafter"/>
</dbReference>
<feature type="region of interest" description="Disordered" evidence="6">
    <location>
        <begin position="878"/>
        <end position="918"/>
    </location>
</feature>
<dbReference type="InterPro" id="IPR049900">
    <property type="entry name" value="PKS_mFAS_DH"/>
</dbReference>
<dbReference type="Pfam" id="PF14765">
    <property type="entry name" value="PS-DH"/>
    <property type="match status" value="1"/>
</dbReference>
<dbReference type="GO" id="GO:0031177">
    <property type="term" value="F:phosphopantetheine binding"/>
    <property type="evidence" value="ECO:0007669"/>
    <property type="project" value="InterPro"/>
</dbReference>
<dbReference type="Pfam" id="PF08659">
    <property type="entry name" value="KR"/>
    <property type="match status" value="1"/>
</dbReference>
<dbReference type="InterPro" id="IPR055123">
    <property type="entry name" value="SpnB-like_Rossmann"/>
</dbReference>
<dbReference type="GO" id="GO:0017000">
    <property type="term" value="P:antibiotic biosynthetic process"/>
    <property type="evidence" value="ECO:0007669"/>
    <property type="project" value="UniProtKB-ARBA"/>
</dbReference>
<dbReference type="SUPFAM" id="SSF51735">
    <property type="entry name" value="NAD(P)-binding Rossmann-fold domains"/>
    <property type="match status" value="2"/>
</dbReference>
<dbReference type="Pfam" id="PF21089">
    <property type="entry name" value="PKS_DH_N"/>
    <property type="match status" value="1"/>
</dbReference>
<dbReference type="Gene3D" id="1.10.1200.10">
    <property type="entry name" value="ACP-like"/>
    <property type="match status" value="1"/>
</dbReference>
<dbReference type="InterPro" id="IPR036736">
    <property type="entry name" value="ACP-like_sf"/>
</dbReference>
<proteinExistence type="predicted"/>
<evidence type="ECO:0000313" key="10">
    <source>
        <dbReference type="Proteomes" id="UP000632289"/>
    </source>
</evidence>
<evidence type="ECO:0000259" key="7">
    <source>
        <dbReference type="PROSITE" id="PS50075"/>
    </source>
</evidence>
<organism evidence="9 10">
    <name type="scientific">Streptomyces chumphonensis</name>
    <dbReference type="NCBI Taxonomy" id="1214925"/>
    <lineage>
        <taxon>Bacteria</taxon>
        <taxon>Bacillati</taxon>
        <taxon>Actinomycetota</taxon>
        <taxon>Actinomycetes</taxon>
        <taxon>Kitasatosporales</taxon>
        <taxon>Streptomycetaceae</taxon>
        <taxon>Streptomyces</taxon>
    </lineage>
</organism>
<dbReference type="Gene3D" id="3.40.50.720">
    <property type="entry name" value="NAD(P)-binding Rossmann-like Domain"/>
    <property type="match status" value="1"/>
</dbReference>
<dbReference type="PANTHER" id="PTHR43775">
    <property type="entry name" value="FATTY ACID SYNTHASE"/>
    <property type="match status" value="1"/>
</dbReference>
<dbReference type="SMART" id="SM00823">
    <property type="entry name" value="PKS_PP"/>
    <property type="match status" value="1"/>
</dbReference>
<dbReference type="GO" id="GO:0004312">
    <property type="term" value="F:fatty acid synthase activity"/>
    <property type="evidence" value="ECO:0007669"/>
    <property type="project" value="TreeGrafter"/>
</dbReference>
<feature type="domain" description="PKS/mFAS DH" evidence="8">
    <location>
        <begin position="23"/>
        <end position="289"/>
    </location>
</feature>
<dbReference type="InterPro" id="IPR013968">
    <property type="entry name" value="PKS_KR"/>
</dbReference>
<evidence type="ECO:0000313" key="9">
    <source>
        <dbReference type="EMBL" id="MBD3934965.1"/>
    </source>
</evidence>
<feature type="non-terminal residue" evidence="9">
    <location>
        <position position="1"/>
    </location>
</feature>
<dbReference type="Pfam" id="PF00550">
    <property type="entry name" value="PP-binding"/>
    <property type="match status" value="1"/>
</dbReference>
<dbReference type="InterPro" id="IPR049552">
    <property type="entry name" value="PKS_DH_N"/>
</dbReference>
<dbReference type="CDD" id="cd08956">
    <property type="entry name" value="KR_3_FAS_SDR_x"/>
    <property type="match status" value="1"/>
</dbReference>
<gene>
    <name evidence="9" type="ORF">IF129_25840</name>
</gene>
<keyword evidence="2" id="KW-0597">Phosphoprotein</keyword>
<feature type="domain" description="Carrier" evidence="7">
    <location>
        <begin position="800"/>
        <end position="875"/>
    </location>
</feature>
<evidence type="ECO:0000256" key="2">
    <source>
        <dbReference type="ARBA" id="ARBA00022553"/>
    </source>
</evidence>
<dbReference type="PANTHER" id="PTHR43775:SF51">
    <property type="entry name" value="INACTIVE PHENOLPHTHIOCEROL SYNTHESIS POLYKETIDE SYNTHASE TYPE I PKS1-RELATED"/>
    <property type="match status" value="1"/>
</dbReference>
<keyword evidence="10" id="KW-1185">Reference proteome</keyword>
<dbReference type="InterPro" id="IPR036291">
    <property type="entry name" value="NAD(P)-bd_dom_sf"/>
</dbReference>
<keyword evidence="1" id="KW-0596">Phosphopantetheine</keyword>
<comment type="caution">
    <text evidence="9">The sequence shown here is derived from an EMBL/GenBank/DDBJ whole genome shotgun (WGS) entry which is preliminary data.</text>
</comment>
<evidence type="ECO:0000256" key="4">
    <source>
        <dbReference type="ARBA" id="ARBA00023268"/>
    </source>
</evidence>
<dbReference type="RefSeq" id="WP_191212264.1">
    <property type="nucleotide sequence ID" value="NZ_JACXYU010000026.1"/>
</dbReference>
<dbReference type="Proteomes" id="UP000632289">
    <property type="component" value="Unassembled WGS sequence"/>
</dbReference>
<dbReference type="PROSITE" id="PS00012">
    <property type="entry name" value="PHOSPHOPANTETHEINE"/>
    <property type="match status" value="1"/>
</dbReference>
<dbReference type="InterPro" id="IPR049551">
    <property type="entry name" value="PKS_DH_C"/>
</dbReference>
<dbReference type="SUPFAM" id="SSF47336">
    <property type="entry name" value="ACP-like"/>
    <property type="match status" value="1"/>
</dbReference>
<dbReference type="Pfam" id="PF22953">
    <property type="entry name" value="SpnB_Rossmann"/>
    <property type="match status" value="1"/>
</dbReference>
<dbReference type="PROSITE" id="PS52019">
    <property type="entry name" value="PKS_MFAS_DH"/>
    <property type="match status" value="1"/>
</dbReference>
<feature type="region of interest" description="N-terminal hotdog fold" evidence="5">
    <location>
        <begin position="23"/>
        <end position="141"/>
    </location>
</feature>
<keyword evidence="3" id="KW-0808">Transferase</keyword>
<dbReference type="InterPro" id="IPR020806">
    <property type="entry name" value="PKS_PP-bd"/>
</dbReference>
<dbReference type="InterPro" id="IPR009081">
    <property type="entry name" value="PP-bd_ACP"/>
</dbReference>
<evidence type="ECO:0000256" key="3">
    <source>
        <dbReference type="ARBA" id="ARBA00022679"/>
    </source>
</evidence>
<feature type="region of interest" description="Disordered" evidence="6">
    <location>
        <begin position="480"/>
        <end position="511"/>
    </location>
</feature>